<keyword evidence="5 6" id="KW-0472">Membrane</keyword>
<keyword evidence="9" id="KW-1185">Reference proteome</keyword>
<feature type="transmembrane region" description="Helical" evidence="6">
    <location>
        <begin position="6"/>
        <end position="26"/>
    </location>
</feature>
<dbReference type="EMBL" id="RAPK01000008">
    <property type="protein sequence ID" value="RKD73339.1"/>
    <property type="molecule type" value="Genomic_DNA"/>
</dbReference>
<proteinExistence type="predicted"/>
<evidence type="ECO:0000256" key="5">
    <source>
        <dbReference type="ARBA" id="ARBA00023136"/>
    </source>
</evidence>
<dbReference type="PANTHER" id="PTHR34820">
    <property type="entry name" value="INNER MEMBRANE PROTEIN YEBZ"/>
    <property type="match status" value="1"/>
</dbReference>
<name>A0A419V487_9BACL</name>
<dbReference type="Proteomes" id="UP000285120">
    <property type="component" value="Unassembled WGS sequence"/>
</dbReference>
<evidence type="ECO:0000256" key="4">
    <source>
        <dbReference type="ARBA" id="ARBA00022989"/>
    </source>
</evidence>
<organism evidence="8 9">
    <name type="scientific">Sinobaca qinghaiensis</name>
    <dbReference type="NCBI Taxonomy" id="342944"/>
    <lineage>
        <taxon>Bacteria</taxon>
        <taxon>Bacillati</taxon>
        <taxon>Bacillota</taxon>
        <taxon>Bacilli</taxon>
        <taxon>Bacillales</taxon>
        <taxon>Sporolactobacillaceae</taxon>
        <taxon>Sinobaca</taxon>
    </lineage>
</organism>
<dbReference type="RefSeq" id="WP_120192824.1">
    <property type="nucleotide sequence ID" value="NZ_RAPK01000008.1"/>
</dbReference>
<feature type="transmembrane region" description="Helical" evidence="6">
    <location>
        <begin position="255"/>
        <end position="274"/>
    </location>
</feature>
<dbReference type="GO" id="GO:0005886">
    <property type="term" value="C:plasma membrane"/>
    <property type="evidence" value="ECO:0007669"/>
    <property type="project" value="UniProtKB-SubCell"/>
</dbReference>
<keyword evidence="4 6" id="KW-1133">Transmembrane helix</keyword>
<dbReference type="OrthoDB" id="2387346at2"/>
<evidence type="ECO:0000259" key="7">
    <source>
        <dbReference type="Pfam" id="PF05425"/>
    </source>
</evidence>
<evidence type="ECO:0000256" key="3">
    <source>
        <dbReference type="ARBA" id="ARBA00022692"/>
    </source>
</evidence>
<evidence type="ECO:0000256" key="2">
    <source>
        <dbReference type="ARBA" id="ARBA00022475"/>
    </source>
</evidence>
<feature type="transmembrane region" description="Helical" evidence="6">
    <location>
        <begin position="151"/>
        <end position="169"/>
    </location>
</feature>
<feature type="transmembrane region" description="Helical" evidence="6">
    <location>
        <begin position="343"/>
        <end position="366"/>
    </location>
</feature>
<feature type="transmembrane region" description="Helical" evidence="6">
    <location>
        <begin position="113"/>
        <end position="131"/>
    </location>
</feature>
<reference evidence="8 9" key="1">
    <citation type="submission" date="2018-09" db="EMBL/GenBank/DDBJ databases">
        <title>Genomic Encyclopedia of Archaeal and Bacterial Type Strains, Phase II (KMG-II): from individual species to whole genera.</title>
        <authorList>
            <person name="Goeker M."/>
        </authorList>
    </citation>
    <scope>NUCLEOTIDE SEQUENCE [LARGE SCALE GENOMIC DNA]</scope>
    <source>
        <strain evidence="8 9">DSM 17008</strain>
    </source>
</reference>
<protein>
    <submittedName>
        <fullName evidence="8">Putative copper resistance protein D</fullName>
    </submittedName>
</protein>
<dbReference type="AlphaFoldDB" id="A0A419V487"/>
<feature type="transmembrane region" description="Helical" evidence="6">
    <location>
        <begin position="38"/>
        <end position="57"/>
    </location>
</feature>
<gene>
    <name evidence="8" type="ORF">ATL39_1631</name>
</gene>
<evidence type="ECO:0000313" key="9">
    <source>
        <dbReference type="Proteomes" id="UP000285120"/>
    </source>
</evidence>
<dbReference type="InterPro" id="IPR008457">
    <property type="entry name" value="Cu-R_CopD_dom"/>
</dbReference>
<keyword evidence="2" id="KW-1003">Cell membrane</keyword>
<accession>A0A419V487</accession>
<feature type="domain" description="Copper resistance protein D" evidence="7">
    <location>
        <begin position="178"/>
        <end position="273"/>
    </location>
</feature>
<dbReference type="PANTHER" id="PTHR34820:SF4">
    <property type="entry name" value="INNER MEMBRANE PROTEIN YEBZ"/>
    <property type="match status" value="1"/>
</dbReference>
<feature type="transmembrane region" description="Helical" evidence="6">
    <location>
        <begin position="77"/>
        <end position="106"/>
    </location>
</feature>
<comment type="caution">
    <text evidence="8">The sequence shown here is derived from an EMBL/GenBank/DDBJ whole genome shotgun (WGS) entry which is preliminary data.</text>
</comment>
<evidence type="ECO:0000256" key="6">
    <source>
        <dbReference type="SAM" id="Phobius"/>
    </source>
</evidence>
<feature type="transmembrane region" description="Helical" evidence="6">
    <location>
        <begin position="312"/>
        <end position="331"/>
    </location>
</feature>
<sequence>MLIAVSNGLLYVALGILMGTALLNMIPKTNRPELKVPFPLVLGSALLLPVLTFPSLLDIARSISSGRDRLLSEALEMVVFSFQIGTAWISLTIASAALAVLIALFYRKKNAHWSIYLASMALLAAIIGFQASVGHAASANSLIGFTTHTMHYLAVSVWIGTLFVVSWFSKSYVNWEGFLEWFTLIAVGCVVLVTMSGLIMSQLITESITGSWVLSYGQALLLKHLLFAVILFFAVFNAFFIRGRLKKDASFSPRSWLRAESAAALSILAVTAFMTEQETPQRIERLLRAEGPSPLYAMLFDSGPAGPASPVFSFHLPGLVLILVGGLFAWLTYYSMKKEMSAWVVLGISLFFAISMMLGLMSMIGLETAAASAAGLF</sequence>
<evidence type="ECO:0000256" key="1">
    <source>
        <dbReference type="ARBA" id="ARBA00004651"/>
    </source>
</evidence>
<feature type="transmembrane region" description="Helical" evidence="6">
    <location>
        <begin position="224"/>
        <end position="243"/>
    </location>
</feature>
<dbReference type="GO" id="GO:0006825">
    <property type="term" value="P:copper ion transport"/>
    <property type="evidence" value="ECO:0007669"/>
    <property type="project" value="InterPro"/>
</dbReference>
<keyword evidence="3 6" id="KW-0812">Transmembrane</keyword>
<dbReference type="Pfam" id="PF05425">
    <property type="entry name" value="CopD"/>
    <property type="match status" value="1"/>
</dbReference>
<evidence type="ECO:0000313" key="8">
    <source>
        <dbReference type="EMBL" id="RKD73339.1"/>
    </source>
</evidence>
<comment type="subcellular location">
    <subcellularLocation>
        <location evidence="1">Cell membrane</location>
        <topology evidence="1">Multi-pass membrane protein</topology>
    </subcellularLocation>
</comment>
<dbReference type="InterPro" id="IPR032694">
    <property type="entry name" value="CopC/D"/>
</dbReference>
<feature type="transmembrane region" description="Helical" evidence="6">
    <location>
        <begin position="181"/>
        <end position="204"/>
    </location>
</feature>